<feature type="compositionally biased region" description="Pro residues" evidence="1">
    <location>
        <begin position="183"/>
        <end position="193"/>
    </location>
</feature>
<gene>
    <name evidence="3" type="primary">Aste57867_19278</name>
    <name evidence="2" type="ORF">As57867_019214</name>
    <name evidence="3" type="ORF">ASTE57867_19278</name>
</gene>
<accession>A0A485LCT4</accession>
<sequence>MLLIEADRKMANTGLRFDEYTNATTRYLKAEAGYDSVMSLACPPGRILKASDTSCTLALWVPGPGSTASKEDCMRQCNIWGHPEEREKCEVEMKCKNTGQSIPDGGNDCWMMCIAHLTPEQCPAPGVEKCDSQNRKLDCVGGSTTLKPTPAPTPVPKPLTPEPTTPAPKPSTPAPTPTTVKPTPNPTPSPTPEPTTDIPVTTRPAC</sequence>
<evidence type="ECO:0000313" key="4">
    <source>
        <dbReference type="Proteomes" id="UP000332933"/>
    </source>
</evidence>
<dbReference type="AlphaFoldDB" id="A0A485LCT4"/>
<evidence type="ECO:0000313" key="2">
    <source>
        <dbReference type="EMBL" id="KAF0689255.1"/>
    </source>
</evidence>
<dbReference type="PANTHER" id="PTHR40855">
    <property type="entry name" value="DIOX_N DOMAIN-CONTAINING PROTEIN"/>
    <property type="match status" value="1"/>
</dbReference>
<dbReference type="PRINTS" id="PR01217">
    <property type="entry name" value="PRICHEXTENSN"/>
</dbReference>
<organism evidence="3 4">
    <name type="scientific">Aphanomyces stellatus</name>
    <dbReference type="NCBI Taxonomy" id="120398"/>
    <lineage>
        <taxon>Eukaryota</taxon>
        <taxon>Sar</taxon>
        <taxon>Stramenopiles</taxon>
        <taxon>Oomycota</taxon>
        <taxon>Saprolegniomycetes</taxon>
        <taxon>Saprolegniales</taxon>
        <taxon>Verrucalvaceae</taxon>
        <taxon>Aphanomyces</taxon>
    </lineage>
</organism>
<dbReference type="EMBL" id="VJMH01006483">
    <property type="protein sequence ID" value="KAF0689255.1"/>
    <property type="molecule type" value="Genomic_DNA"/>
</dbReference>
<reference evidence="3 4" key="1">
    <citation type="submission" date="2019-03" db="EMBL/GenBank/DDBJ databases">
        <authorList>
            <person name="Gaulin E."/>
            <person name="Dumas B."/>
        </authorList>
    </citation>
    <scope>NUCLEOTIDE SEQUENCE [LARGE SCALE GENOMIC DNA]</scope>
    <source>
        <strain evidence="3">CBS 568.67</strain>
    </source>
</reference>
<feature type="region of interest" description="Disordered" evidence="1">
    <location>
        <begin position="141"/>
        <end position="206"/>
    </location>
</feature>
<dbReference type="EMBL" id="CAADRA010006504">
    <property type="protein sequence ID" value="VFT95998.1"/>
    <property type="molecule type" value="Genomic_DNA"/>
</dbReference>
<proteinExistence type="predicted"/>
<dbReference type="PANTHER" id="PTHR40855:SF1">
    <property type="entry name" value="CLAVAMINATE SYNTHASE-LIKE PROTEIN"/>
    <property type="match status" value="1"/>
</dbReference>
<protein>
    <submittedName>
        <fullName evidence="3">Aste57867_19278 protein</fullName>
    </submittedName>
</protein>
<name>A0A485LCT4_9STRA</name>
<keyword evidence="4" id="KW-1185">Reference proteome</keyword>
<dbReference type="Proteomes" id="UP000332933">
    <property type="component" value="Unassembled WGS sequence"/>
</dbReference>
<evidence type="ECO:0000256" key="1">
    <source>
        <dbReference type="SAM" id="MobiDB-lite"/>
    </source>
</evidence>
<feature type="compositionally biased region" description="Pro residues" evidence="1">
    <location>
        <begin position="149"/>
        <end position="176"/>
    </location>
</feature>
<evidence type="ECO:0000313" key="3">
    <source>
        <dbReference type="EMBL" id="VFT95998.1"/>
    </source>
</evidence>
<dbReference type="OrthoDB" id="10572244at2759"/>
<reference evidence="2" key="2">
    <citation type="submission" date="2019-06" db="EMBL/GenBank/DDBJ databases">
        <title>Genomics analysis of Aphanomyces spp. identifies a new class of oomycete effector associated with host adaptation.</title>
        <authorList>
            <person name="Gaulin E."/>
        </authorList>
    </citation>
    <scope>NUCLEOTIDE SEQUENCE</scope>
    <source>
        <strain evidence="2">CBS 578.67</strain>
    </source>
</reference>